<dbReference type="CDD" id="cd01434">
    <property type="entry name" value="EFG_mtEFG1_IV"/>
    <property type="match status" value="1"/>
</dbReference>
<dbReference type="NCBIfam" id="TIGR00231">
    <property type="entry name" value="small_GTP"/>
    <property type="match status" value="1"/>
</dbReference>
<keyword evidence="6" id="KW-0150">Chloroplast</keyword>
<feature type="binding site" evidence="6">
    <location>
        <begin position="222"/>
        <end position="225"/>
    </location>
    <ligand>
        <name>GTP</name>
        <dbReference type="ChEBI" id="CHEBI:37565"/>
    </ligand>
</feature>
<comment type="subcellular location">
    <subcellularLocation>
        <location evidence="6">Plastid</location>
        <location evidence="6">Chloroplast</location>
    </subcellularLocation>
</comment>
<feature type="binding site" evidence="6">
    <location>
        <begin position="104"/>
        <end position="111"/>
    </location>
    <ligand>
        <name>GTP</name>
        <dbReference type="ChEBI" id="CHEBI:37565"/>
    </ligand>
</feature>
<gene>
    <name evidence="8" type="ORF">K2173_005397</name>
</gene>
<dbReference type="NCBIfam" id="TIGR00484">
    <property type="entry name" value="EF-G"/>
    <property type="match status" value="1"/>
</dbReference>
<accession>A0AAV8TBG0</accession>
<dbReference type="FunFam" id="3.40.50.300:FF:000029">
    <property type="entry name" value="Elongation factor G"/>
    <property type="match status" value="1"/>
</dbReference>
<dbReference type="PANTHER" id="PTHR43261:SF1">
    <property type="entry name" value="RIBOSOME-RELEASING FACTOR 2, MITOCHONDRIAL"/>
    <property type="match status" value="1"/>
</dbReference>
<name>A0AAV8TBG0_9ROSI</name>
<dbReference type="InterPro" id="IPR047872">
    <property type="entry name" value="EFG_IV"/>
</dbReference>
<dbReference type="FunFam" id="3.30.70.240:FF:000001">
    <property type="entry name" value="Elongation factor G"/>
    <property type="match status" value="1"/>
</dbReference>
<keyword evidence="3 6" id="KW-0251">Elongation factor</keyword>
<dbReference type="FunFam" id="3.30.230.10:FF:000003">
    <property type="entry name" value="Elongation factor G"/>
    <property type="match status" value="1"/>
</dbReference>
<proteinExistence type="inferred from homology"/>
<dbReference type="GO" id="GO:0003746">
    <property type="term" value="F:translation elongation factor activity"/>
    <property type="evidence" value="ECO:0007669"/>
    <property type="project" value="UniProtKB-UniRule"/>
</dbReference>
<evidence type="ECO:0000256" key="5">
    <source>
        <dbReference type="ARBA" id="ARBA00023134"/>
    </source>
</evidence>
<dbReference type="InterPro" id="IPR004161">
    <property type="entry name" value="EFTu-like_2"/>
</dbReference>
<dbReference type="InterPro" id="IPR041095">
    <property type="entry name" value="EFG_II"/>
</dbReference>
<dbReference type="Pfam" id="PF00679">
    <property type="entry name" value="EFG_C"/>
    <property type="match status" value="1"/>
</dbReference>
<dbReference type="InterPro" id="IPR005517">
    <property type="entry name" value="Transl_elong_EFG/EF2_IV"/>
</dbReference>
<keyword evidence="9" id="KW-1185">Reference proteome</keyword>
<dbReference type="SUPFAM" id="SSF54980">
    <property type="entry name" value="EF-G C-terminal domain-like"/>
    <property type="match status" value="2"/>
</dbReference>
<dbReference type="FunFam" id="3.30.70.870:FF:000001">
    <property type="entry name" value="Elongation factor G"/>
    <property type="match status" value="1"/>
</dbReference>
<dbReference type="PROSITE" id="PS51722">
    <property type="entry name" value="G_TR_2"/>
    <property type="match status" value="1"/>
</dbReference>
<dbReference type="InterPro" id="IPR000640">
    <property type="entry name" value="EFG_V-like"/>
</dbReference>
<dbReference type="Gene3D" id="3.30.70.870">
    <property type="entry name" value="Elongation Factor G (Translational Gtpase), domain 3"/>
    <property type="match status" value="1"/>
</dbReference>
<keyword evidence="4 6" id="KW-0648">Protein biosynthesis</keyword>
<sequence length="784" mass="86491">MAAETVRLTQCGSSPLCSFNGSRKGRNSLSTPFHFLGLPPRASPISSPLSHFFGSLRVGSQFSKLPISRQRHQSRRNFSVFAMAADETKRAVPLKDYRNIGIMAHIDAGKTTTTERVLYYTGRNYKIGEVHEGTATMDWMEQEQERGITITSAATTTFWNNHRINIIDTPGHVDFTLEVERALRVLDGAICLFDSVAGVEPQSETVWRQADKYGVPRICFVNKMDRLGANFFRTRDMIVTNLGAKPLVIQIPVGSEDNFQGVIDLVKMEAILWSGEELGAKFVYDDIPDDLKELSLDYRSQLIETIVELDDDAMEKYLEGDEPDEETIKKLVRKGTISGSFVPVLCGSAFKNKGVQPLLDAVVDYLPSPLELPGMKGTDPENPEVMIERAASDDEPFAGLAFKIMTDPFVGSLTFVRVYAGRLNAGSYVLNANKGKKERIGRLLEMHANSREDVKVALAGDIVALAGLKDTITGETLCDPDNPIVLERMDFPDPVIKVAIEPKTKADVDKMATGLIKLAQEDPSFHFSRDEEINQTVIEGMGELHLEIIVDRLKREFKVEANVGAPQVNYRESISKLSEVKYVHKKQSGGQGQFADITVRFEPMEAGSGYEFKSEIKGGAVPKEYIPGVMKGLEECMSNGVLAGFPVVDVRAVLVDGSYHEVDSSVLAFQLAARGAFREGIKKAGPRMLEPIMKVEVVTPEEHLGDVIGDINSRRGQINSFGDKPGGLKVVDGLVPLAEMFQYVSTLRGMTKGRASYTMQLAKFDVVPQHIQNQLASKEQEVAA</sequence>
<dbReference type="InterPro" id="IPR030848">
    <property type="entry name" value="EF_G_plantC"/>
</dbReference>
<comment type="function">
    <text evidence="6">Chloroplast-localized elongation factor EF-G involved in protein synthesis in plastids. Catalyzes the GTP-dependent ribosomal translocation step during translation elongation. During this step, the ribosome changes from the pre-translocational (PRE) to the post-translocational (POST) state as the newly formed A-site-bound peptidyl-tRNA and P-site-bound deacylated tRNA move to the P and E sites, respectively. Catalyzes the coordinated movement of the two tRNA molecules, the mRNA and conformational changes in the ribosome.</text>
</comment>
<dbReference type="HAMAP" id="MF_03063">
    <property type="entry name" value="EF_G_plantC"/>
    <property type="match status" value="1"/>
</dbReference>
<dbReference type="EMBL" id="JAIWQS010000005">
    <property type="protein sequence ID" value="KAJ8764217.1"/>
    <property type="molecule type" value="Genomic_DNA"/>
</dbReference>
<feature type="binding site" evidence="6">
    <location>
        <begin position="168"/>
        <end position="172"/>
    </location>
    <ligand>
        <name>GTP</name>
        <dbReference type="ChEBI" id="CHEBI:37565"/>
    </ligand>
</feature>
<dbReference type="InterPro" id="IPR020568">
    <property type="entry name" value="Ribosomal_Su5_D2-typ_SF"/>
</dbReference>
<dbReference type="GO" id="GO:0009507">
    <property type="term" value="C:chloroplast"/>
    <property type="evidence" value="ECO:0007669"/>
    <property type="project" value="UniProtKB-SubCell"/>
</dbReference>
<keyword evidence="2 6" id="KW-0547">Nucleotide-binding</keyword>
<dbReference type="GO" id="GO:0005525">
    <property type="term" value="F:GTP binding"/>
    <property type="evidence" value="ECO:0007669"/>
    <property type="project" value="UniProtKB-UniRule"/>
</dbReference>
<protein>
    <recommendedName>
        <fullName evidence="6">Elongation factor G, chloroplastic</fullName>
        <shortName evidence="6">cEF-G</shortName>
    </recommendedName>
</protein>
<dbReference type="InterPro" id="IPR009000">
    <property type="entry name" value="Transl_B-barrel_sf"/>
</dbReference>
<dbReference type="CDD" id="cd01886">
    <property type="entry name" value="EF-G"/>
    <property type="match status" value="1"/>
</dbReference>
<dbReference type="PANTHER" id="PTHR43261">
    <property type="entry name" value="TRANSLATION ELONGATION FACTOR G-RELATED"/>
    <property type="match status" value="1"/>
</dbReference>
<dbReference type="InterPro" id="IPR031157">
    <property type="entry name" value="G_TR_CS"/>
</dbReference>
<dbReference type="InterPro" id="IPR035647">
    <property type="entry name" value="EFG_III/V"/>
</dbReference>
<evidence type="ECO:0000256" key="6">
    <source>
        <dbReference type="HAMAP-Rule" id="MF_03063"/>
    </source>
</evidence>
<dbReference type="GO" id="GO:0003924">
    <property type="term" value="F:GTPase activity"/>
    <property type="evidence" value="ECO:0007669"/>
    <property type="project" value="UniProtKB-UniRule"/>
</dbReference>
<dbReference type="InterPro" id="IPR005225">
    <property type="entry name" value="Small_GTP-bd"/>
</dbReference>
<dbReference type="SUPFAM" id="SSF50447">
    <property type="entry name" value="Translation proteins"/>
    <property type="match status" value="1"/>
</dbReference>
<dbReference type="NCBIfam" id="NF009381">
    <property type="entry name" value="PRK12740.1-5"/>
    <property type="match status" value="1"/>
</dbReference>
<dbReference type="FunFam" id="2.40.30.10:FF:000006">
    <property type="entry name" value="Elongation factor G"/>
    <property type="match status" value="1"/>
</dbReference>
<dbReference type="CDD" id="cd16262">
    <property type="entry name" value="EFG_III"/>
    <property type="match status" value="1"/>
</dbReference>
<dbReference type="InterPro" id="IPR014721">
    <property type="entry name" value="Ribsml_uS5_D2-typ_fold_subgr"/>
</dbReference>
<dbReference type="CDD" id="cd04088">
    <property type="entry name" value="EFG_mtEFG_II"/>
    <property type="match status" value="1"/>
</dbReference>
<dbReference type="SMART" id="SM00889">
    <property type="entry name" value="EFG_IV"/>
    <property type="match status" value="1"/>
</dbReference>
<dbReference type="Pfam" id="PF03144">
    <property type="entry name" value="GTP_EFTU_D2"/>
    <property type="match status" value="1"/>
</dbReference>
<comment type="similarity">
    <text evidence="1 6">Belongs to the TRAFAC class translation factor GTPase superfamily. Classic translation factor GTPase family. EF-G/EF-2 subfamily.</text>
</comment>
<dbReference type="CDD" id="cd03713">
    <property type="entry name" value="EFG_mtEFG_C"/>
    <property type="match status" value="1"/>
</dbReference>
<dbReference type="PRINTS" id="PR00315">
    <property type="entry name" value="ELONGATNFCT"/>
</dbReference>
<dbReference type="GO" id="GO:0032790">
    <property type="term" value="P:ribosome disassembly"/>
    <property type="evidence" value="ECO:0007669"/>
    <property type="project" value="TreeGrafter"/>
</dbReference>
<comment type="pathway">
    <text evidence="6">Protein biosynthesis; polypeptide chain elongation.</text>
</comment>
<dbReference type="AlphaFoldDB" id="A0AAV8TBG0"/>
<dbReference type="InterPro" id="IPR000795">
    <property type="entry name" value="T_Tr_GTP-bd_dom"/>
</dbReference>
<dbReference type="SUPFAM" id="SSF54211">
    <property type="entry name" value="Ribosomal protein S5 domain 2-like"/>
    <property type="match status" value="1"/>
</dbReference>
<evidence type="ECO:0000313" key="9">
    <source>
        <dbReference type="Proteomes" id="UP001159364"/>
    </source>
</evidence>
<dbReference type="SMART" id="SM00838">
    <property type="entry name" value="EFG_C"/>
    <property type="match status" value="1"/>
</dbReference>
<dbReference type="InterPro" id="IPR027417">
    <property type="entry name" value="P-loop_NTPase"/>
</dbReference>
<evidence type="ECO:0000256" key="3">
    <source>
        <dbReference type="ARBA" id="ARBA00022768"/>
    </source>
</evidence>
<dbReference type="Gene3D" id="3.30.70.240">
    <property type="match status" value="1"/>
</dbReference>
<dbReference type="Gene3D" id="3.40.50.300">
    <property type="entry name" value="P-loop containing nucleotide triphosphate hydrolases"/>
    <property type="match status" value="1"/>
</dbReference>
<dbReference type="Pfam" id="PF14492">
    <property type="entry name" value="EFG_III"/>
    <property type="match status" value="1"/>
</dbReference>
<dbReference type="InterPro" id="IPR004540">
    <property type="entry name" value="Transl_elong_EFG/EF2"/>
</dbReference>
<dbReference type="Pfam" id="PF03764">
    <property type="entry name" value="EFG_IV"/>
    <property type="match status" value="1"/>
</dbReference>
<dbReference type="InterPro" id="IPR035649">
    <property type="entry name" value="EFG_V"/>
</dbReference>
<evidence type="ECO:0000256" key="2">
    <source>
        <dbReference type="ARBA" id="ARBA00022741"/>
    </source>
</evidence>
<dbReference type="Proteomes" id="UP001159364">
    <property type="component" value="Linkage Group LG05"/>
</dbReference>
<keyword evidence="5 6" id="KW-0342">GTP-binding</keyword>
<keyword evidence="6" id="KW-0934">Plastid</keyword>
<evidence type="ECO:0000256" key="4">
    <source>
        <dbReference type="ARBA" id="ARBA00022917"/>
    </source>
</evidence>
<evidence type="ECO:0000256" key="1">
    <source>
        <dbReference type="ARBA" id="ARBA00005870"/>
    </source>
</evidence>
<reference evidence="8 9" key="1">
    <citation type="submission" date="2021-09" db="EMBL/GenBank/DDBJ databases">
        <title>Genomic insights and catalytic innovation underlie evolution of tropane alkaloids biosynthesis.</title>
        <authorList>
            <person name="Wang Y.-J."/>
            <person name="Tian T."/>
            <person name="Huang J.-P."/>
            <person name="Huang S.-X."/>
        </authorList>
    </citation>
    <scope>NUCLEOTIDE SEQUENCE [LARGE SCALE GENOMIC DNA]</scope>
    <source>
        <strain evidence="8">KIB-2018</strain>
        <tissue evidence="8">Leaf</tissue>
    </source>
</reference>
<dbReference type="Gene3D" id="3.30.230.10">
    <property type="match status" value="1"/>
</dbReference>
<dbReference type="PROSITE" id="PS00301">
    <property type="entry name" value="G_TR_1"/>
    <property type="match status" value="1"/>
</dbReference>
<dbReference type="Pfam" id="PF00009">
    <property type="entry name" value="GTP_EFTU"/>
    <property type="match status" value="1"/>
</dbReference>
<organism evidence="8 9">
    <name type="scientific">Erythroxylum novogranatense</name>
    <dbReference type="NCBI Taxonomy" id="1862640"/>
    <lineage>
        <taxon>Eukaryota</taxon>
        <taxon>Viridiplantae</taxon>
        <taxon>Streptophyta</taxon>
        <taxon>Embryophyta</taxon>
        <taxon>Tracheophyta</taxon>
        <taxon>Spermatophyta</taxon>
        <taxon>Magnoliopsida</taxon>
        <taxon>eudicotyledons</taxon>
        <taxon>Gunneridae</taxon>
        <taxon>Pentapetalae</taxon>
        <taxon>rosids</taxon>
        <taxon>fabids</taxon>
        <taxon>Malpighiales</taxon>
        <taxon>Erythroxylaceae</taxon>
        <taxon>Erythroxylum</taxon>
    </lineage>
</organism>
<dbReference type="Gene3D" id="2.40.30.10">
    <property type="entry name" value="Translation factors"/>
    <property type="match status" value="1"/>
</dbReference>
<evidence type="ECO:0000259" key="7">
    <source>
        <dbReference type="PROSITE" id="PS51722"/>
    </source>
</evidence>
<feature type="domain" description="Tr-type G" evidence="7">
    <location>
        <begin position="95"/>
        <end position="370"/>
    </location>
</feature>
<dbReference type="HAMAP" id="MF_00054_B">
    <property type="entry name" value="EF_G_EF_2_B"/>
    <property type="match status" value="1"/>
</dbReference>
<comment type="caution">
    <text evidence="8">The sequence shown here is derived from an EMBL/GenBank/DDBJ whole genome shotgun (WGS) entry which is preliminary data.</text>
</comment>
<dbReference type="InterPro" id="IPR009022">
    <property type="entry name" value="EFG_III"/>
</dbReference>
<dbReference type="SUPFAM" id="SSF52540">
    <property type="entry name" value="P-loop containing nucleoside triphosphate hydrolases"/>
    <property type="match status" value="1"/>
</dbReference>
<evidence type="ECO:0000313" key="8">
    <source>
        <dbReference type="EMBL" id="KAJ8764217.1"/>
    </source>
</evidence>